<accession>A0ABR7IJ73</accession>
<proteinExistence type="inferred from homology"/>
<name>A0ABR7IJ73_9FIRM</name>
<evidence type="ECO:0000256" key="1">
    <source>
        <dbReference type="ARBA" id="ARBA00008520"/>
    </source>
</evidence>
<evidence type="ECO:0000313" key="5">
    <source>
        <dbReference type="EMBL" id="MBC5780075.1"/>
    </source>
</evidence>
<comment type="similarity">
    <text evidence="1">Belongs to the bacterial solute-binding protein 1 family.</text>
</comment>
<evidence type="ECO:0000256" key="3">
    <source>
        <dbReference type="ARBA" id="ARBA00022729"/>
    </source>
</evidence>
<feature type="signal peptide" evidence="4">
    <location>
        <begin position="1"/>
        <end position="40"/>
    </location>
</feature>
<dbReference type="InterPro" id="IPR006059">
    <property type="entry name" value="SBP"/>
</dbReference>
<comment type="caution">
    <text evidence="5">The sequence shown here is derived from an EMBL/GenBank/DDBJ whole genome shotgun (WGS) entry which is preliminary data.</text>
</comment>
<dbReference type="PANTHER" id="PTHR30061:SF50">
    <property type="entry name" value="MALTOSE_MALTODEXTRIN-BINDING PERIPLASMIC PROTEIN"/>
    <property type="match status" value="1"/>
</dbReference>
<keyword evidence="3 4" id="KW-0732">Signal</keyword>
<keyword evidence="6" id="KW-1185">Reference proteome</keyword>
<protein>
    <submittedName>
        <fullName evidence="5">Extracellular solute-binding protein</fullName>
    </submittedName>
</protein>
<organism evidence="5 6">
    <name type="scientific">Blautia difficilis</name>
    <dbReference type="NCBI Taxonomy" id="2763027"/>
    <lineage>
        <taxon>Bacteria</taxon>
        <taxon>Bacillati</taxon>
        <taxon>Bacillota</taxon>
        <taxon>Clostridia</taxon>
        <taxon>Lachnospirales</taxon>
        <taxon>Lachnospiraceae</taxon>
        <taxon>Blautia</taxon>
    </lineage>
</organism>
<dbReference type="PROSITE" id="PS51257">
    <property type="entry name" value="PROKAR_LIPOPROTEIN"/>
    <property type="match status" value="1"/>
</dbReference>
<dbReference type="EMBL" id="JACOQG010000016">
    <property type="protein sequence ID" value="MBC5780075.1"/>
    <property type="molecule type" value="Genomic_DNA"/>
</dbReference>
<dbReference type="Gene3D" id="3.40.190.10">
    <property type="entry name" value="Periplasmic binding protein-like II"/>
    <property type="match status" value="2"/>
</dbReference>
<evidence type="ECO:0000313" key="6">
    <source>
        <dbReference type="Proteomes" id="UP000649826"/>
    </source>
</evidence>
<reference evidence="5 6" key="1">
    <citation type="submission" date="2020-08" db="EMBL/GenBank/DDBJ databases">
        <title>Genome public.</title>
        <authorList>
            <person name="Liu C."/>
            <person name="Sun Q."/>
        </authorList>
    </citation>
    <scope>NUCLEOTIDE SEQUENCE [LARGE SCALE GENOMIC DNA]</scope>
    <source>
        <strain evidence="5 6">M29</strain>
    </source>
</reference>
<gene>
    <name evidence="5" type="ORF">H8Z82_10480</name>
</gene>
<dbReference type="Proteomes" id="UP000649826">
    <property type="component" value="Unassembled WGS sequence"/>
</dbReference>
<evidence type="ECO:0000256" key="4">
    <source>
        <dbReference type="SAM" id="SignalP"/>
    </source>
</evidence>
<dbReference type="SUPFAM" id="SSF53850">
    <property type="entry name" value="Periplasmic binding protein-like II"/>
    <property type="match status" value="1"/>
</dbReference>
<sequence>MFVYDTRNQEEEKMRKNVKKVIAPLLAAAMALSCTVCVSAAEDETIKLTVWGAEEDQNLLKELTDKFQEKYTDQKFDIQIGVESESTAKDTILTDVEAGADVYAFADDQLPDLVKAGALLKLDDYAEALQLADTTLDDVKAANVEGAIDAATIDGSLYAFPRAADNGYFLYYDSSVISEEDAANWDSLLEAADKAGKKVGMTLASGWYNASFFYGAGFTTGLNDDGTTTMDWNGTSADGYTGVDVVKGMLDIASNPAFMAVADGDLSNQLASGNLAACVSGTWDAITAQDVFGDGYAATKLPTFTVGDAQVQQGSVAGYKYVGVNGYSENSGWAVLLAEYLTNEESQQMFFDQRESGPSNKNVAASDSVQENVALAALAAQSEYAQAQKVGGKYWDPAKTFGELIAQGTLSADDDNGIQEALDNLVEGATASVE</sequence>
<dbReference type="Pfam" id="PF13416">
    <property type="entry name" value="SBP_bac_8"/>
    <property type="match status" value="1"/>
</dbReference>
<evidence type="ECO:0000256" key="2">
    <source>
        <dbReference type="ARBA" id="ARBA00022448"/>
    </source>
</evidence>
<dbReference type="PANTHER" id="PTHR30061">
    <property type="entry name" value="MALTOSE-BINDING PERIPLASMIC PROTEIN"/>
    <property type="match status" value="1"/>
</dbReference>
<feature type="chain" id="PRO_5045675174" evidence="4">
    <location>
        <begin position="41"/>
        <end position="434"/>
    </location>
</feature>
<keyword evidence="2" id="KW-0813">Transport</keyword>